<evidence type="ECO:0000256" key="4">
    <source>
        <dbReference type="ARBA" id="ARBA00022461"/>
    </source>
</evidence>
<dbReference type="Proteomes" id="UP001431783">
    <property type="component" value="Unassembled WGS sequence"/>
</dbReference>
<keyword evidence="15" id="KW-1185">Reference proteome</keyword>
<keyword evidence="9" id="KW-0472">Membrane</keyword>
<evidence type="ECO:0000256" key="2">
    <source>
        <dbReference type="ARBA" id="ARBA00007193"/>
    </source>
</evidence>
<organism evidence="14 15">
    <name type="scientific">Henosepilachna vigintioctopunctata</name>
    <dbReference type="NCBI Taxonomy" id="420089"/>
    <lineage>
        <taxon>Eukaryota</taxon>
        <taxon>Metazoa</taxon>
        <taxon>Ecdysozoa</taxon>
        <taxon>Arthropoda</taxon>
        <taxon>Hexapoda</taxon>
        <taxon>Insecta</taxon>
        <taxon>Pterygota</taxon>
        <taxon>Neoptera</taxon>
        <taxon>Endopterygota</taxon>
        <taxon>Coleoptera</taxon>
        <taxon>Polyphaga</taxon>
        <taxon>Cucujiformia</taxon>
        <taxon>Coccinelloidea</taxon>
        <taxon>Coccinellidae</taxon>
        <taxon>Epilachninae</taxon>
        <taxon>Epilachnini</taxon>
        <taxon>Henosepilachna</taxon>
    </lineage>
</organism>
<feature type="compositionally biased region" description="Basic and acidic residues" evidence="13">
    <location>
        <begin position="1"/>
        <end position="16"/>
    </location>
</feature>
<keyword evidence="7" id="KW-0915">Sodium</keyword>
<dbReference type="GO" id="GO:0015280">
    <property type="term" value="F:ligand-gated sodium channel activity"/>
    <property type="evidence" value="ECO:0007669"/>
    <property type="project" value="TreeGrafter"/>
</dbReference>
<gene>
    <name evidence="14" type="ORF">WA026_021713</name>
</gene>
<dbReference type="Gene3D" id="2.60.470.10">
    <property type="entry name" value="Acid-sensing ion channels like domains"/>
    <property type="match status" value="1"/>
</dbReference>
<evidence type="ECO:0000256" key="9">
    <source>
        <dbReference type="ARBA" id="ARBA00023136"/>
    </source>
</evidence>
<evidence type="ECO:0008006" key="16">
    <source>
        <dbReference type="Google" id="ProtNLM"/>
    </source>
</evidence>
<evidence type="ECO:0000256" key="8">
    <source>
        <dbReference type="ARBA" id="ARBA00023065"/>
    </source>
</evidence>
<keyword evidence="11 12" id="KW-0407">Ion channel</keyword>
<dbReference type="Pfam" id="PF00858">
    <property type="entry name" value="ASC"/>
    <property type="match status" value="1"/>
</dbReference>
<evidence type="ECO:0000256" key="1">
    <source>
        <dbReference type="ARBA" id="ARBA00004141"/>
    </source>
</evidence>
<evidence type="ECO:0000256" key="13">
    <source>
        <dbReference type="SAM" id="MobiDB-lite"/>
    </source>
</evidence>
<feature type="region of interest" description="Disordered" evidence="13">
    <location>
        <begin position="1"/>
        <end position="23"/>
    </location>
</feature>
<keyword evidence="3 12" id="KW-0813">Transport</keyword>
<dbReference type="PANTHER" id="PTHR11690">
    <property type="entry name" value="AMILORIDE-SENSITIVE SODIUM CHANNEL-RELATED"/>
    <property type="match status" value="1"/>
</dbReference>
<keyword evidence="4 12" id="KW-0894">Sodium channel</keyword>
<protein>
    <recommendedName>
        <fullName evidence="16">Sodium channel protein</fullName>
    </recommendedName>
</protein>
<evidence type="ECO:0000256" key="3">
    <source>
        <dbReference type="ARBA" id="ARBA00022448"/>
    </source>
</evidence>
<keyword evidence="5 12" id="KW-0812">Transmembrane</keyword>
<evidence type="ECO:0000256" key="6">
    <source>
        <dbReference type="ARBA" id="ARBA00022989"/>
    </source>
</evidence>
<dbReference type="EMBL" id="JARQZJ010000017">
    <property type="protein sequence ID" value="KAK9873222.1"/>
    <property type="molecule type" value="Genomic_DNA"/>
</dbReference>
<comment type="similarity">
    <text evidence="2 12">Belongs to the amiloride-sensitive sodium channel (TC 1.A.6) family.</text>
</comment>
<dbReference type="PANTHER" id="PTHR11690:SF288">
    <property type="entry name" value="AMILORIDE-SENSITIVE NA+ CHANNEL-RELATED"/>
    <property type="match status" value="1"/>
</dbReference>
<dbReference type="InterPro" id="IPR001873">
    <property type="entry name" value="ENaC"/>
</dbReference>
<keyword evidence="8 12" id="KW-0406">Ion transport</keyword>
<evidence type="ECO:0000313" key="14">
    <source>
        <dbReference type="EMBL" id="KAK9873222.1"/>
    </source>
</evidence>
<accession>A0AAW1TNW4</accession>
<keyword evidence="10 12" id="KW-0739">Sodium transport</keyword>
<comment type="subcellular location">
    <subcellularLocation>
        <location evidence="1">Membrane</location>
        <topology evidence="1">Multi-pass membrane protein</topology>
    </subcellularLocation>
</comment>
<evidence type="ECO:0000256" key="12">
    <source>
        <dbReference type="RuleBase" id="RU000679"/>
    </source>
</evidence>
<evidence type="ECO:0000256" key="10">
    <source>
        <dbReference type="ARBA" id="ARBA00023201"/>
    </source>
</evidence>
<dbReference type="GO" id="GO:0005886">
    <property type="term" value="C:plasma membrane"/>
    <property type="evidence" value="ECO:0007669"/>
    <property type="project" value="TreeGrafter"/>
</dbReference>
<evidence type="ECO:0000313" key="15">
    <source>
        <dbReference type="Proteomes" id="UP001431783"/>
    </source>
</evidence>
<keyword evidence="6" id="KW-1133">Transmembrane helix</keyword>
<dbReference type="AlphaFoldDB" id="A0AAW1TNW4"/>
<sequence>MKKKARNQERDERIGDSKSGMKIRRENRNIGAPTMFAASNIDLVDDNEELLQRAIPQLIGFFRPTTINFTDLIRMKQIFDRNDYFYTDLILRKIGSVCEEILIQCKWKEELINCTSIFEETYTLEGLCCSFNYFDRSRQNSEPTRTTSTGWHSGLMLTLNPMVERIQHSSIHALGIKVHIHNPFEYPAYGTSSNIASPGYTYFFQILATQQINTEKVRDLTSDERHCVFADEYFLTYHKYYYFSNCMVENYARYLYKSCGCVFFYHTFSDKPKCNITDIPCIQTFFKDYGSMRSNIYCPARCDEVKYRVRTTSTKLNNVSKALIEE</sequence>
<comment type="caution">
    <text evidence="14">The sequence shown here is derived from an EMBL/GenBank/DDBJ whole genome shotgun (WGS) entry which is preliminary data.</text>
</comment>
<name>A0AAW1TNW4_9CUCU</name>
<proteinExistence type="inferred from homology"/>
<evidence type="ECO:0000256" key="5">
    <source>
        <dbReference type="ARBA" id="ARBA00022692"/>
    </source>
</evidence>
<evidence type="ECO:0000256" key="7">
    <source>
        <dbReference type="ARBA" id="ARBA00023053"/>
    </source>
</evidence>
<reference evidence="14 15" key="1">
    <citation type="submission" date="2023-03" db="EMBL/GenBank/DDBJ databases">
        <title>Genome insight into feeding habits of ladybird beetles.</title>
        <authorList>
            <person name="Li H.-S."/>
            <person name="Huang Y.-H."/>
            <person name="Pang H."/>
        </authorList>
    </citation>
    <scope>NUCLEOTIDE SEQUENCE [LARGE SCALE GENOMIC DNA]</scope>
    <source>
        <strain evidence="14">SYSU_2023b</strain>
        <tissue evidence="14">Whole body</tissue>
    </source>
</reference>
<evidence type="ECO:0000256" key="11">
    <source>
        <dbReference type="ARBA" id="ARBA00023303"/>
    </source>
</evidence>